<dbReference type="Proteomes" id="UP000547973">
    <property type="component" value="Unassembled WGS sequence"/>
</dbReference>
<evidence type="ECO:0000313" key="3">
    <source>
        <dbReference type="Proteomes" id="UP000547973"/>
    </source>
</evidence>
<accession>A0A7Y9ZA53</accession>
<keyword evidence="3" id="KW-1185">Reference proteome</keyword>
<proteinExistence type="predicted"/>
<evidence type="ECO:0000313" key="2">
    <source>
        <dbReference type="EMBL" id="NYI41421.1"/>
    </source>
</evidence>
<sequence length="47" mass="5077">MPTHGGGTVNFEAWLTVAEPFVFLGFLLVCVLLVAVIMVRDALRGES</sequence>
<protein>
    <submittedName>
        <fullName evidence="2">Uncharacterized protein</fullName>
    </submittedName>
</protein>
<keyword evidence="1" id="KW-0472">Membrane</keyword>
<evidence type="ECO:0000256" key="1">
    <source>
        <dbReference type="SAM" id="Phobius"/>
    </source>
</evidence>
<keyword evidence="1" id="KW-1133">Transmembrane helix</keyword>
<dbReference type="AlphaFoldDB" id="A0A7Y9ZA53"/>
<gene>
    <name evidence="2" type="ORF">BKA03_001540</name>
</gene>
<name>A0A7Y9ZA53_9MICO</name>
<reference evidence="2 3" key="1">
    <citation type="submission" date="2020-07" db="EMBL/GenBank/DDBJ databases">
        <title>Sequencing the genomes of 1000 actinobacteria strains.</title>
        <authorList>
            <person name="Klenk H.-P."/>
        </authorList>
    </citation>
    <scope>NUCLEOTIDE SEQUENCE [LARGE SCALE GENOMIC DNA]</scope>
    <source>
        <strain evidence="2 3">DSM 19970</strain>
    </source>
</reference>
<keyword evidence="1" id="KW-0812">Transmembrane</keyword>
<comment type="caution">
    <text evidence="2">The sequence shown here is derived from an EMBL/GenBank/DDBJ whole genome shotgun (WGS) entry which is preliminary data.</text>
</comment>
<dbReference type="EMBL" id="JACBZO010000001">
    <property type="protein sequence ID" value="NYI41421.1"/>
    <property type="molecule type" value="Genomic_DNA"/>
</dbReference>
<organism evidence="2 3">
    <name type="scientific">Demequina lutea</name>
    <dbReference type="NCBI Taxonomy" id="431489"/>
    <lineage>
        <taxon>Bacteria</taxon>
        <taxon>Bacillati</taxon>
        <taxon>Actinomycetota</taxon>
        <taxon>Actinomycetes</taxon>
        <taxon>Micrococcales</taxon>
        <taxon>Demequinaceae</taxon>
        <taxon>Demequina</taxon>
    </lineage>
</organism>
<feature type="transmembrane region" description="Helical" evidence="1">
    <location>
        <begin position="20"/>
        <end position="39"/>
    </location>
</feature>